<reference evidence="1 2" key="1">
    <citation type="submission" date="2016-08" db="EMBL/GenBank/DDBJ databases">
        <authorList>
            <person name="Loux V."/>
            <person name="Rue O."/>
        </authorList>
    </citation>
    <scope>NUCLEOTIDE SEQUENCE [LARGE SCALE GENOMIC DNA]</scope>
    <source>
        <strain evidence="1 2">WSBC_10311</strain>
    </source>
</reference>
<sequence>MTILLVANKNSSLL</sequence>
<accession>A0AB37YSK7</accession>
<evidence type="ECO:0000313" key="1">
    <source>
        <dbReference type="EMBL" id="SCC28383.1"/>
    </source>
</evidence>
<organism evidence="1 2">
    <name type="scientific">Bacillus wiedmannii</name>
    <dbReference type="NCBI Taxonomy" id="1890302"/>
    <lineage>
        <taxon>Bacteria</taxon>
        <taxon>Bacillati</taxon>
        <taxon>Bacillota</taxon>
        <taxon>Bacilli</taxon>
        <taxon>Bacillales</taxon>
        <taxon>Bacillaceae</taxon>
        <taxon>Bacillus</taxon>
        <taxon>Bacillus cereus group</taxon>
    </lineage>
</organism>
<name>A0AB37YSK7_9BACI</name>
<evidence type="ECO:0000313" key="2">
    <source>
        <dbReference type="Proteomes" id="UP000195728"/>
    </source>
</evidence>
<dbReference type="EMBL" id="FMBG01000012">
    <property type="protein sequence ID" value="SCC28383.1"/>
    <property type="molecule type" value="Genomic_DNA"/>
</dbReference>
<proteinExistence type="predicted"/>
<dbReference type="Proteomes" id="UP000195728">
    <property type="component" value="Unassembled WGS sequence"/>
</dbReference>
<gene>
    <name evidence="1" type="ORF">BC10311_02409</name>
</gene>
<comment type="caution">
    <text evidence="1">The sequence shown here is derived from an EMBL/GenBank/DDBJ whole genome shotgun (WGS) entry which is preliminary data.</text>
</comment>
<protein>
    <submittedName>
        <fullName evidence="1">Uncharacterized protein</fullName>
    </submittedName>
</protein>